<reference evidence="1 2" key="1">
    <citation type="submission" date="2020-09" db="EMBL/GenBank/DDBJ databases">
        <title>De no assembly of potato wild relative species, Solanum commersonii.</title>
        <authorList>
            <person name="Cho K."/>
        </authorList>
    </citation>
    <scope>NUCLEOTIDE SEQUENCE [LARGE SCALE GENOMIC DNA]</scope>
    <source>
        <strain evidence="1">LZ3.2</strain>
        <tissue evidence="1">Leaf</tissue>
    </source>
</reference>
<dbReference type="AlphaFoldDB" id="A0A9J5ZU39"/>
<sequence length="59" mass="6653">MRATSNPHIFCSKKTKNNFVSSFPSAIAGPRYKFLSFLDSSSAALLATQLIMRNDRDIW</sequence>
<organism evidence="1 2">
    <name type="scientific">Solanum commersonii</name>
    <name type="common">Commerson's wild potato</name>
    <name type="synonym">Commerson's nightshade</name>
    <dbReference type="NCBI Taxonomy" id="4109"/>
    <lineage>
        <taxon>Eukaryota</taxon>
        <taxon>Viridiplantae</taxon>
        <taxon>Streptophyta</taxon>
        <taxon>Embryophyta</taxon>
        <taxon>Tracheophyta</taxon>
        <taxon>Spermatophyta</taxon>
        <taxon>Magnoliopsida</taxon>
        <taxon>eudicotyledons</taxon>
        <taxon>Gunneridae</taxon>
        <taxon>Pentapetalae</taxon>
        <taxon>asterids</taxon>
        <taxon>lamiids</taxon>
        <taxon>Solanales</taxon>
        <taxon>Solanaceae</taxon>
        <taxon>Solanoideae</taxon>
        <taxon>Solaneae</taxon>
        <taxon>Solanum</taxon>
    </lineage>
</organism>
<gene>
    <name evidence="1" type="ORF">H5410_015653</name>
</gene>
<proteinExistence type="predicted"/>
<evidence type="ECO:0000313" key="2">
    <source>
        <dbReference type="Proteomes" id="UP000824120"/>
    </source>
</evidence>
<comment type="caution">
    <text evidence="1">The sequence shown here is derived from an EMBL/GenBank/DDBJ whole genome shotgun (WGS) entry which is preliminary data.</text>
</comment>
<protein>
    <submittedName>
        <fullName evidence="1">Uncharacterized protein</fullName>
    </submittedName>
</protein>
<dbReference type="EMBL" id="JACXVP010000003">
    <property type="protein sequence ID" value="KAG5615829.1"/>
    <property type="molecule type" value="Genomic_DNA"/>
</dbReference>
<keyword evidence="2" id="KW-1185">Reference proteome</keyword>
<name>A0A9J5ZU39_SOLCO</name>
<dbReference type="Proteomes" id="UP000824120">
    <property type="component" value="Chromosome 3"/>
</dbReference>
<accession>A0A9J5ZU39</accession>
<evidence type="ECO:0000313" key="1">
    <source>
        <dbReference type="EMBL" id="KAG5615829.1"/>
    </source>
</evidence>